<proteinExistence type="predicted"/>
<gene>
    <name evidence="4" type="ORF">SO802_017777</name>
</gene>
<protein>
    <recommendedName>
        <fullName evidence="3">HMG box domain-containing protein</fullName>
    </recommendedName>
</protein>
<dbReference type="PANTHER" id="PTHR46912:SF1">
    <property type="entry name" value="HIGH MOBILITY GROUP B PROTEIN 13"/>
    <property type="match status" value="1"/>
</dbReference>
<reference evidence="4 5" key="1">
    <citation type="submission" date="2024-01" db="EMBL/GenBank/DDBJ databases">
        <title>A telomere-to-telomere, gap-free genome of sweet tea (Lithocarpus litseifolius).</title>
        <authorList>
            <person name="Zhou J."/>
        </authorList>
    </citation>
    <scope>NUCLEOTIDE SEQUENCE [LARGE SCALE GENOMIC DNA]</scope>
    <source>
        <strain evidence="4">Zhou-2022a</strain>
        <tissue evidence="4">Leaf</tissue>
    </source>
</reference>
<dbReference type="SMART" id="SM00398">
    <property type="entry name" value="HMG"/>
    <property type="match status" value="2"/>
</dbReference>
<dbReference type="InterPro" id="IPR036910">
    <property type="entry name" value="HMG_box_dom_sf"/>
</dbReference>
<evidence type="ECO:0000256" key="1">
    <source>
        <dbReference type="PROSITE-ProRule" id="PRU00267"/>
    </source>
</evidence>
<dbReference type="Gene3D" id="1.10.30.10">
    <property type="entry name" value="High mobility group box domain"/>
    <property type="match status" value="2"/>
</dbReference>
<feature type="region of interest" description="Disordered" evidence="2">
    <location>
        <begin position="128"/>
        <end position="147"/>
    </location>
</feature>
<name>A0AAW2CLX2_9ROSI</name>
<dbReference type="InterPro" id="IPR044601">
    <property type="entry name" value="HMGB6/HMGB13"/>
</dbReference>
<dbReference type="Proteomes" id="UP001459277">
    <property type="component" value="Unassembled WGS sequence"/>
</dbReference>
<feature type="region of interest" description="Disordered" evidence="2">
    <location>
        <begin position="181"/>
        <end position="206"/>
    </location>
</feature>
<feature type="domain" description="HMG box" evidence="3">
    <location>
        <begin position="28"/>
        <end position="97"/>
    </location>
</feature>
<dbReference type="SUPFAM" id="SSF47095">
    <property type="entry name" value="HMG-box"/>
    <property type="match status" value="2"/>
</dbReference>
<dbReference type="GO" id="GO:0003677">
    <property type="term" value="F:DNA binding"/>
    <property type="evidence" value="ECO:0007669"/>
    <property type="project" value="UniProtKB-UniRule"/>
</dbReference>
<evidence type="ECO:0000256" key="2">
    <source>
        <dbReference type="SAM" id="MobiDB-lite"/>
    </source>
</evidence>
<comment type="caution">
    <text evidence="4">The sequence shown here is derived from an EMBL/GenBank/DDBJ whole genome shotgun (WGS) entry which is preliminary data.</text>
</comment>
<dbReference type="AlphaFoldDB" id="A0AAW2CLX2"/>
<keyword evidence="1" id="KW-0539">Nucleus</keyword>
<feature type="DNA-binding region" description="HMG box" evidence="1">
    <location>
        <begin position="145"/>
        <end position="206"/>
    </location>
</feature>
<evidence type="ECO:0000313" key="4">
    <source>
        <dbReference type="EMBL" id="KAK9998174.1"/>
    </source>
</evidence>
<keyword evidence="1" id="KW-0238">DNA-binding</keyword>
<keyword evidence="5" id="KW-1185">Reference proteome</keyword>
<evidence type="ECO:0000313" key="5">
    <source>
        <dbReference type="Proteomes" id="UP001459277"/>
    </source>
</evidence>
<feature type="compositionally biased region" description="Basic and acidic residues" evidence="2">
    <location>
        <begin position="181"/>
        <end position="192"/>
    </location>
</feature>
<feature type="compositionally biased region" description="Basic and acidic residues" evidence="2">
    <location>
        <begin position="128"/>
        <end position="144"/>
    </location>
</feature>
<dbReference type="InterPro" id="IPR009071">
    <property type="entry name" value="HMG_box_dom"/>
</dbReference>
<dbReference type="PROSITE" id="PS50118">
    <property type="entry name" value="HMG_BOX_2"/>
    <property type="match status" value="2"/>
</dbReference>
<feature type="domain" description="HMG box" evidence="3">
    <location>
        <begin position="145"/>
        <end position="206"/>
    </location>
</feature>
<feature type="DNA-binding region" description="HMG box" evidence="1">
    <location>
        <begin position="28"/>
        <end position="97"/>
    </location>
</feature>
<evidence type="ECO:0000259" key="3">
    <source>
        <dbReference type="PROSITE" id="PS50118"/>
    </source>
</evidence>
<organism evidence="4 5">
    <name type="scientific">Lithocarpus litseifolius</name>
    <dbReference type="NCBI Taxonomy" id="425828"/>
    <lineage>
        <taxon>Eukaryota</taxon>
        <taxon>Viridiplantae</taxon>
        <taxon>Streptophyta</taxon>
        <taxon>Embryophyta</taxon>
        <taxon>Tracheophyta</taxon>
        <taxon>Spermatophyta</taxon>
        <taxon>Magnoliopsida</taxon>
        <taxon>eudicotyledons</taxon>
        <taxon>Gunneridae</taxon>
        <taxon>Pentapetalae</taxon>
        <taxon>rosids</taxon>
        <taxon>fabids</taxon>
        <taxon>Fagales</taxon>
        <taxon>Fagaceae</taxon>
        <taxon>Lithocarpus</taxon>
    </lineage>
</organism>
<dbReference type="EMBL" id="JAZDWU010000006">
    <property type="protein sequence ID" value="KAK9998174.1"/>
    <property type="molecule type" value="Genomic_DNA"/>
</dbReference>
<accession>A0AAW2CLX2</accession>
<dbReference type="Pfam" id="PF00505">
    <property type="entry name" value="HMG_box"/>
    <property type="match status" value="2"/>
</dbReference>
<sequence length="206" mass="24077">MRLREKERELGRRIEEATIGGGGCDEPALSIWACLRRAFLVDTLALIKRENPEVDFKDISNILGAKWKNVTAEEKKPHEEKYQAEEEAYLPVIAKEKRETEAMKLLEEEHKQKTAMELLEQYLQFKQESEKENKKTKKEKDPLKPKHPMSAFFVFTNERRAALHAKKKSVLEIAKITGEEWKNMTEEQKGPYEEDEIEAKRPKPLP</sequence>
<dbReference type="GO" id="GO:0005634">
    <property type="term" value="C:nucleus"/>
    <property type="evidence" value="ECO:0007669"/>
    <property type="project" value="UniProtKB-UniRule"/>
</dbReference>
<dbReference type="PANTHER" id="PTHR46912">
    <property type="entry name" value="HIGH MOBILITY GROUP B PROTEIN 13"/>
    <property type="match status" value="1"/>
</dbReference>